<dbReference type="SUPFAM" id="SSF52058">
    <property type="entry name" value="L domain-like"/>
    <property type="match status" value="1"/>
</dbReference>
<evidence type="ECO:0000313" key="8">
    <source>
        <dbReference type="Proteomes" id="UP000695022"/>
    </source>
</evidence>
<dbReference type="Pfam" id="PF13855">
    <property type="entry name" value="LRR_8"/>
    <property type="match status" value="4"/>
</dbReference>
<dbReference type="Proteomes" id="UP000695022">
    <property type="component" value="Unplaced"/>
</dbReference>
<dbReference type="RefSeq" id="XP_014668224.1">
    <property type="nucleotide sequence ID" value="XM_014812738.1"/>
</dbReference>
<keyword evidence="2 6" id="KW-0732">Signal</keyword>
<gene>
    <name evidence="9" type="primary">LOC106809603</name>
</gene>
<keyword evidence="5" id="KW-0812">Transmembrane</keyword>
<dbReference type="InterPro" id="IPR036116">
    <property type="entry name" value="FN3_sf"/>
</dbReference>
<dbReference type="SMART" id="SM00082">
    <property type="entry name" value="LRRCT"/>
    <property type="match status" value="1"/>
</dbReference>
<keyword evidence="3" id="KW-0677">Repeat</keyword>
<dbReference type="InterPro" id="IPR001611">
    <property type="entry name" value="Leu-rich_rpt"/>
</dbReference>
<evidence type="ECO:0000256" key="5">
    <source>
        <dbReference type="SAM" id="Phobius"/>
    </source>
</evidence>
<feature type="transmembrane region" description="Helical" evidence="5">
    <location>
        <begin position="716"/>
        <end position="736"/>
    </location>
</feature>
<keyword evidence="8" id="KW-1185">Reference proteome</keyword>
<dbReference type="InterPro" id="IPR003591">
    <property type="entry name" value="Leu-rich_rpt_typical-subtyp"/>
</dbReference>
<accession>A0ABM1E7Q3</accession>
<dbReference type="PANTHER" id="PTHR24366:SF96">
    <property type="entry name" value="LEUCINE RICH REPEAT CONTAINING 53"/>
    <property type="match status" value="1"/>
</dbReference>
<keyword evidence="1" id="KW-0433">Leucine-rich repeat</keyword>
<keyword evidence="5" id="KW-1133">Transmembrane helix</keyword>
<evidence type="ECO:0000313" key="9">
    <source>
        <dbReference type="RefSeq" id="XP_014668224.1"/>
    </source>
</evidence>
<evidence type="ECO:0000256" key="1">
    <source>
        <dbReference type="ARBA" id="ARBA00022614"/>
    </source>
</evidence>
<evidence type="ECO:0000259" key="7">
    <source>
        <dbReference type="SMART" id="SM00082"/>
    </source>
</evidence>
<feature type="domain" description="LRRCT" evidence="7">
    <location>
        <begin position="569"/>
        <end position="614"/>
    </location>
</feature>
<name>A0ABM1E7Q3_PRICU</name>
<proteinExistence type="predicted"/>
<dbReference type="PROSITE" id="PS51257">
    <property type="entry name" value="PROKAR_LIPOPROTEIN"/>
    <property type="match status" value="1"/>
</dbReference>
<dbReference type="Pfam" id="PF13306">
    <property type="entry name" value="LRR_5"/>
    <property type="match status" value="1"/>
</dbReference>
<protein>
    <submittedName>
        <fullName evidence="9">Leucine-rich repeats and immunoglobulin-like domains protein 1 isoform X1</fullName>
    </submittedName>
</protein>
<evidence type="ECO:0000256" key="2">
    <source>
        <dbReference type="ARBA" id="ARBA00022729"/>
    </source>
</evidence>
<dbReference type="Gene3D" id="2.60.40.10">
    <property type="entry name" value="Immunoglobulins"/>
    <property type="match status" value="1"/>
</dbReference>
<reference evidence="9" key="1">
    <citation type="submission" date="2025-08" db="UniProtKB">
        <authorList>
            <consortium name="RefSeq"/>
        </authorList>
    </citation>
    <scope>IDENTIFICATION</scope>
</reference>
<evidence type="ECO:0000256" key="4">
    <source>
        <dbReference type="ARBA" id="ARBA00023157"/>
    </source>
</evidence>
<dbReference type="SUPFAM" id="SSF49265">
    <property type="entry name" value="Fibronectin type III"/>
    <property type="match status" value="1"/>
</dbReference>
<sequence>MDVRLSGLAVAMLLLSVCSCQGQGLFSCPSDAEIEPCQCYPRSNGVSIYCTASDLSLINDALGRINAPIQLLMISNGNFRTLPANGLSNVIDARTISFHDCGIEFIDDHAFENISGLQHLEFVNNKLTEIPIAAILNKKQPGVEILDLSANEISELIPNMLLPLNSSLVTYALSELRLSNNHLSRLAADTFAGLDALEELELWNNDIAQVEMGAWNGLESLRELHLDKNALTRIDKRVFSDSLPVSLRQLQLGCNRISEIDSQSIPKRVANLDLRHNQLTDLPNRMFFNNKILAIFDVSYNSLTTLRKEIFATQPLTIFNLKTANLFLHNNAISTIESGTFSTLPFLWNLYLNNNNLSSVTSEAFMGATSIGRLHLEHNVISRIEGQAFSQHGLLRNLYLNHNRLEQIDDGGLDGCQNMQYLQLDHNNLLSIPESALRHLPELYFVKLNNNRLTTLSPLLFAASDRTIEGLWLQNNYLKDNAWPAITRLERDRELDLSMNNLSFIPSEAFRNTEVLDTIVLAGNRIASIGEKTFSRHNYIDLSYNDLTSVLSKSWLPGLKPNIIVLKGNPLYCDCNLAWLDNISSNASDAVCASPEKYAGSPLYEIEPQQLVCPSAIVKIQDLLTTDVSIAIYWIVDQPQHAEAYRVMYYEYPEGEAYVVDRIDSEFTSYKIQYLSEATTYTCCIAVYVESPEGLAVHDEECVNIRTMASTNSCDAATRISVVSILIVTFVGYLSVISS</sequence>
<dbReference type="SMART" id="SM00369">
    <property type="entry name" value="LRR_TYP"/>
    <property type="match status" value="13"/>
</dbReference>
<evidence type="ECO:0000256" key="3">
    <source>
        <dbReference type="ARBA" id="ARBA00022737"/>
    </source>
</evidence>
<dbReference type="InterPro" id="IPR013783">
    <property type="entry name" value="Ig-like_fold"/>
</dbReference>
<dbReference type="InterPro" id="IPR026906">
    <property type="entry name" value="LRR_5"/>
</dbReference>
<keyword evidence="5" id="KW-0472">Membrane</keyword>
<dbReference type="InterPro" id="IPR032675">
    <property type="entry name" value="LRR_dom_sf"/>
</dbReference>
<dbReference type="Gene3D" id="3.80.10.10">
    <property type="entry name" value="Ribonuclease Inhibitor"/>
    <property type="match status" value="5"/>
</dbReference>
<dbReference type="InterPro" id="IPR000483">
    <property type="entry name" value="Cys-rich_flank_reg_C"/>
</dbReference>
<feature type="chain" id="PRO_5045271422" evidence="6">
    <location>
        <begin position="23"/>
        <end position="739"/>
    </location>
</feature>
<dbReference type="GeneID" id="106809603"/>
<keyword evidence="4" id="KW-1015">Disulfide bond</keyword>
<dbReference type="SUPFAM" id="SSF52047">
    <property type="entry name" value="RNI-like"/>
    <property type="match status" value="1"/>
</dbReference>
<dbReference type="PANTHER" id="PTHR24366">
    <property type="entry name" value="IG(IMMUNOGLOBULIN) AND LRR(LEUCINE RICH REPEAT) DOMAINS"/>
    <property type="match status" value="1"/>
</dbReference>
<evidence type="ECO:0000256" key="6">
    <source>
        <dbReference type="SAM" id="SignalP"/>
    </source>
</evidence>
<organism evidence="8 9">
    <name type="scientific">Priapulus caudatus</name>
    <name type="common">Priapulid worm</name>
    <dbReference type="NCBI Taxonomy" id="37621"/>
    <lineage>
        <taxon>Eukaryota</taxon>
        <taxon>Metazoa</taxon>
        <taxon>Ecdysozoa</taxon>
        <taxon>Scalidophora</taxon>
        <taxon>Priapulida</taxon>
        <taxon>Priapulimorpha</taxon>
        <taxon>Priapulimorphida</taxon>
        <taxon>Priapulidae</taxon>
        <taxon>Priapulus</taxon>
    </lineage>
</organism>
<feature type="signal peptide" evidence="6">
    <location>
        <begin position="1"/>
        <end position="22"/>
    </location>
</feature>